<keyword evidence="3" id="KW-0786">Thiamine pyrophosphate</keyword>
<dbReference type="PANTHER" id="PTHR11516">
    <property type="entry name" value="PYRUVATE DEHYDROGENASE E1 COMPONENT, ALPHA SUBUNIT BACTERIAL AND ORGANELLAR"/>
    <property type="match status" value="1"/>
</dbReference>
<name>A0A5B9VYQ9_9BACT</name>
<dbReference type="InterPro" id="IPR050642">
    <property type="entry name" value="PDH_E1_Alpha_Subunit"/>
</dbReference>
<keyword evidence="7" id="KW-1185">Reference proteome</keyword>
<dbReference type="PANTHER" id="PTHR11516:SF60">
    <property type="entry name" value="PYRUVATE DEHYDROGENASE E1 COMPONENT SUBUNIT ALPHA"/>
    <property type="match status" value="1"/>
</dbReference>
<keyword evidence="4" id="KW-0812">Transmembrane</keyword>
<keyword evidence="4" id="KW-0472">Membrane</keyword>
<feature type="transmembrane region" description="Helical" evidence="4">
    <location>
        <begin position="125"/>
        <end position="146"/>
    </location>
</feature>
<accession>A0A5B9VYQ9</accession>
<keyword evidence="2 6" id="KW-0560">Oxidoreductase</keyword>
<protein>
    <submittedName>
        <fullName evidence="6">Acetoin:2,6-dichlorophenolindophenol oxidoreductase subunit alpha</fullName>
        <ecNumber evidence="6">1.1.1.-</ecNumber>
    </submittedName>
</protein>
<dbReference type="Gene3D" id="3.40.50.970">
    <property type="match status" value="1"/>
</dbReference>
<dbReference type="GO" id="GO:0006086">
    <property type="term" value="P:pyruvate decarboxylation to acetyl-CoA"/>
    <property type="evidence" value="ECO:0007669"/>
    <property type="project" value="TreeGrafter"/>
</dbReference>
<sequence>MPQLTETADWPTPLKPGAYEDSFLLGLYERMVTIREFEDGVKFLFLEGSMPGTIHQCQGQEATAVGVCSALREDDFITSTFRGHGHALAKGLTVESLLFELFGASTGCCKGKGGSMHVGDMSKGMVPGIAIVGGGIPLAAGMALAYKMRKEPRVVACFFGDGAVAEGAFHEGVNLAAIWDLPVIFACENNLYGASTRVDLVMRNARIAERAATYGIRAETVDGNDVLAVHEATLAAAADCRAGKGPVLLELLTYRRTGHSRRDACHYQPQDEREAWARRDPIERLGARLIEAGAADAARLQEIRREVQAHFQRAVEEARRQPMPAPGDIADDVLA</sequence>
<comment type="cofactor">
    <cofactor evidence="1">
        <name>thiamine diphosphate</name>
        <dbReference type="ChEBI" id="CHEBI:58937"/>
    </cofactor>
</comment>
<feature type="domain" description="Dehydrogenase E1 component" evidence="5">
    <location>
        <begin position="29"/>
        <end position="326"/>
    </location>
</feature>
<dbReference type="Proteomes" id="UP000324233">
    <property type="component" value="Chromosome"/>
</dbReference>
<evidence type="ECO:0000313" key="7">
    <source>
        <dbReference type="Proteomes" id="UP000324233"/>
    </source>
</evidence>
<evidence type="ECO:0000256" key="3">
    <source>
        <dbReference type="ARBA" id="ARBA00023052"/>
    </source>
</evidence>
<dbReference type="InterPro" id="IPR029061">
    <property type="entry name" value="THDP-binding"/>
</dbReference>
<evidence type="ECO:0000256" key="4">
    <source>
        <dbReference type="SAM" id="Phobius"/>
    </source>
</evidence>
<keyword evidence="4" id="KW-1133">Transmembrane helix</keyword>
<dbReference type="KEGG" id="agv:OJF2_19400"/>
<evidence type="ECO:0000259" key="5">
    <source>
        <dbReference type="Pfam" id="PF00676"/>
    </source>
</evidence>
<dbReference type="AlphaFoldDB" id="A0A5B9VYQ9"/>
<dbReference type="RefSeq" id="WP_148593309.1">
    <property type="nucleotide sequence ID" value="NZ_CP042997.1"/>
</dbReference>
<gene>
    <name evidence="6" type="primary">acoA_1</name>
    <name evidence="6" type="ORF">OJF2_19400</name>
</gene>
<organism evidence="6 7">
    <name type="scientific">Aquisphaera giovannonii</name>
    <dbReference type="NCBI Taxonomy" id="406548"/>
    <lineage>
        <taxon>Bacteria</taxon>
        <taxon>Pseudomonadati</taxon>
        <taxon>Planctomycetota</taxon>
        <taxon>Planctomycetia</taxon>
        <taxon>Isosphaerales</taxon>
        <taxon>Isosphaeraceae</taxon>
        <taxon>Aquisphaera</taxon>
    </lineage>
</organism>
<dbReference type="OrthoDB" id="9766715at2"/>
<evidence type="ECO:0000256" key="1">
    <source>
        <dbReference type="ARBA" id="ARBA00001964"/>
    </source>
</evidence>
<evidence type="ECO:0000313" key="6">
    <source>
        <dbReference type="EMBL" id="QEH33438.1"/>
    </source>
</evidence>
<dbReference type="GO" id="GO:0004739">
    <property type="term" value="F:pyruvate dehydrogenase (acetyl-transferring) activity"/>
    <property type="evidence" value="ECO:0007669"/>
    <property type="project" value="TreeGrafter"/>
</dbReference>
<reference evidence="6 7" key="1">
    <citation type="submission" date="2019-08" db="EMBL/GenBank/DDBJ databases">
        <title>Deep-cultivation of Planctomycetes and their phenomic and genomic characterization uncovers novel biology.</title>
        <authorList>
            <person name="Wiegand S."/>
            <person name="Jogler M."/>
            <person name="Boedeker C."/>
            <person name="Pinto D."/>
            <person name="Vollmers J."/>
            <person name="Rivas-Marin E."/>
            <person name="Kohn T."/>
            <person name="Peeters S.H."/>
            <person name="Heuer A."/>
            <person name="Rast P."/>
            <person name="Oberbeckmann S."/>
            <person name="Bunk B."/>
            <person name="Jeske O."/>
            <person name="Meyerdierks A."/>
            <person name="Storesund J.E."/>
            <person name="Kallscheuer N."/>
            <person name="Luecker S."/>
            <person name="Lage O.M."/>
            <person name="Pohl T."/>
            <person name="Merkel B.J."/>
            <person name="Hornburger P."/>
            <person name="Mueller R.-W."/>
            <person name="Bruemmer F."/>
            <person name="Labrenz M."/>
            <person name="Spormann A.M."/>
            <person name="Op den Camp H."/>
            <person name="Overmann J."/>
            <person name="Amann R."/>
            <person name="Jetten M.S.M."/>
            <person name="Mascher T."/>
            <person name="Medema M.H."/>
            <person name="Devos D.P."/>
            <person name="Kaster A.-K."/>
            <person name="Ovreas L."/>
            <person name="Rohde M."/>
            <person name="Galperin M.Y."/>
            <person name="Jogler C."/>
        </authorList>
    </citation>
    <scope>NUCLEOTIDE SEQUENCE [LARGE SCALE GENOMIC DNA]</scope>
    <source>
        <strain evidence="6 7">OJF2</strain>
    </source>
</reference>
<dbReference type="CDD" id="cd02000">
    <property type="entry name" value="TPP_E1_PDC_ADC_BCADC"/>
    <property type="match status" value="1"/>
</dbReference>
<dbReference type="EC" id="1.1.1.-" evidence="6"/>
<dbReference type="Pfam" id="PF00676">
    <property type="entry name" value="E1_dh"/>
    <property type="match status" value="1"/>
</dbReference>
<proteinExistence type="predicted"/>
<dbReference type="EMBL" id="CP042997">
    <property type="protein sequence ID" value="QEH33438.1"/>
    <property type="molecule type" value="Genomic_DNA"/>
</dbReference>
<dbReference type="SUPFAM" id="SSF52518">
    <property type="entry name" value="Thiamin diphosphate-binding fold (THDP-binding)"/>
    <property type="match status" value="1"/>
</dbReference>
<evidence type="ECO:0000256" key="2">
    <source>
        <dbReference type="ARBA" id="ARBA00023002"/>
    </source>
</evidence>
<dbReference type="InterPro" id="IPR001017">
    <property type="entry name" value="DH_E1"/>
</dbReference>